<dbReference type="EMBL" id="LR797252">
    <property type="protein sequence ID" value="CAB4197042.1"/>
    <property type="molecule type" value="Genomic_DNA"/>
</dbReference>
<organism evidence="1">
    <name type="scientific">uncultured Caudovirales phage</name>
    <dbReference type="NCBI Taxonomy" id="2100421"/>
    <lineage>
        <taxon>Viruses</taxon>
        <taxon>Duplodnaviria</taxon>
        <taxon>Heunggongvirae</taxon>
        <taxon>Uroviricota</taxon>
        <taxon>Caudoviricetes</taxon>
        <taxon>Peduoviridae</taxon>
        <taxon>Maltschvirus</taxon>
        <taxon>Maltschvirus maltsch</taxon>
    </lineage>
</organism>
<protein>
    <submittedName>
        <fullName evidence="1">Uncharacterized protein</fullName>
    </submittedName>
</protein>
<accession>A0A6J5RLV5</accession>
<gene>
    <name evidence="1" type="ORF">UFOVP1290_562</name>
</gene>
<sequence>METFYPFLYEKKEKKEDNLLPLYIEMVPPDLTRNPEEPYKEEKVIIIELF</sequence>
<name>A0A6J5RLV5_9CAUD</name>
<evidence type="ECO:0000313" key="1">
    <source>
        <dbReference type="EMBL" id="CAB4197042.1"/>
    </source>
</evidence>
<reference evidence="1" key="1">
    <citation type="submission" date="2020-05" db="EMBL/GenBank/DDBJ databases">
        <authorList>
            <person name="Chiriac C."/>
            <person name="Salcher M."/>
            <person name="Ghai R."/>
            <person name="Kavagutti S V."/>
        </authorList>
    </citation>
    <scope>NUCLEOTIDE SEQUENCE</scope>
</reference>
<proteinExistence type="predicted"/>